<dbReference type="Pfam" id="PF02626">
    <property type="entry name" value="CT_A_B"/>
    <property type="match status" value="1"/>
</dbReference>
<accession>A0A075VD97</accession>
<dbReference type="SUPFAM" id="SSF50891">
    <property type="entry name" value="Cyclophilin-like"/>
    <property type="match status" value="1"/>
</dbReference>
<keyword evidence="2" id="KW-0378">Hydrolase</keyword>
<dbReference type="Proteomes" id="UP000028492">
    <property type="component" value="Chromosome"/>
</dbReference>
<evidence type="ECO:0000313" key="6">
    <source>
        <dbReference type="Proteomes" id="UP000028492"/>
    </source>
</evidence>
<keyword evidence="3" id="KW-0067">ATP-binding</keyword>
<feature type="domain" description="Carboxyltransferase" evidence="4">
    <location>
        <begin position="25"/>
        <end position="290"/>
    </location>
</feature>
<evidence type="ECO:0000256" key="3">
    <source>
        <dbReference type="ARBA" id="ARBA00022840"/>
    </source>
</evidence>
<organism evidence="5 6">
    <name type="scientific">Amycolatopsis japonica</name>
    <dbReference type="NCBI Taxonomy" id="208439"/>
    <lineage>
        <taxon>Bacteria</taxon>
        <taxon>Bacillati</taxon>
        <taxon>Actinomycetota</taxon>
        <taxon>Actinomycetes</taxon>
        <taxon>Pseudonocardiales</taxon>
        <taxon>Pseudonocardiaceae</taxon>
        <taxon>Amycolatopsis</taxon>
        <taxon>Amycolatopsis japonica group</taxon>
    </lineage>
</organism>
<evidence type="ECO:0000256" key="1">
    <source>
        <dbReference type="ARBA" id="ARBA00022741"/>
    </source>
</evidence>
<sequence length="290" mass="29666">MRALEVLETGPLALIQDLGRPGYAHLGVPPSGALDVPALKLANRLVGNAEDAAGVECLLGGPRLRATTSCTVAVTGPPVAVEVDGRPVGSHAPVWLAAGQVVAIGAPATGLRCYLAVSGGIVVDAELGSRSRDVLSEIGPAPLKKGDVLPLGPSSVSGGADVVLPTTAPAELVVRVDPGPRAHWFEDPAAGLAKTWTVTAESNRVGLRLDGPALTRGPEYAERELPSEGLLTGAVQVPPNGLPVVFLADHPTTGGYPVAAVVRQASLPALAQARPGTLLRFHSSTRVWNR</sequence>
<dbReference type="InterPro" id="IPR003778">
    <property type="entry name" value="CT_A_B"/>
</dbReference>
<dbReference type="InterPro" id="IPR029000">
    <property type="entry name" value="Cyclophilin-like_dom_sf"/>
</dbReference>
<dbReference type="NCBIfam" id="TIGR00724">
    <property type="entry name" value="urea_amlyse_rel"/>
    <property type="match status" value="1"/>
</dbReference>
<keyword evidence="1" id="KW-0547">Nucleotide-binding</keyword>
<evidence type="ECO:0000259" key="4">
    <source>
        <dbReference type="SMART" id="SM00797"/>
    </source>
</evidence>
<dbReference type="GO" id="GO:0005524">
    <property type="term" value="F:ATP binding"/>
    <property type="evidence" value="ECO:0007669"/>
    <property type="project" value="UniProtKB-KW"/>
</dbReference>
<dbReference type="PANTHER" id="PTHR43309:SF3">
    <property type="entry name" value="5-OXOPROLINASE SUBUNIT C"/>
    <property type="match status" value="1"/>
</dbReference>
<dbReference type="PANTHER" id="PTHR43309">
    <property type="entry name" value="5-OXOPROLINASE SUBUNIT C"/>
    <property type="match status" value="1"/>
</dbReference>
<reference evidence="5 6" key="1">
    <citation type="journal article" date="2014" name="J. Biotechnol.">
        <title>Complete genome sequence of the actinobacterium Amycolatopsis japonica MG417-CF17(T) (=DSM 44213T) producing (S,S)-N,N'-ethylenediaminedisuccinic acid.</title>
        <authorList>
            <person name="Stegmann E."/>
            <person name="Albersmeier A."/>
            <person name="Spohn M."/>
            <person name="Gert H."/>
            <person name="Weber T."/>
            <person name="Wohlleben W."/>
            <person name="Kalinowski J."/>
            <person name="Ruckert C."/>
        </authorList>
    </citation>
    <scope>NUCLEOTIDE SEQUENCE [LARGE SCALE GENOMIC DNA]</scope>
    <source>
        <strain evidence="6">MG417-CF17 (DSM 44213)</strain>
    </source>
</reference>
<dbReference type="SMART" id="SM00797">
    <property type="entry name" value="AHS2"/>
    <property type="match status" value="1"/>
</dbReference>
<keyword evidence="6" id="KW-1185">Reference proteome</keyword>
<dbReference type="InterPro" id="IPR052708">
    <property type="entry name" value="PxpC"/>
</dbReference>
<dbReference type="RefSeq" id="WP_038521347.1">
    <property type="nucleotide sequence ID" value="NZ_CP008953.1"/>
</dbReference>
<dbReference type="AlphaFoldDB" id="A0A075VD97"/>
<dbReference type="eggNOG" id="COG1984">
    <property type="taxonomic scope" value="Bacteria"/>
</dbReference>
<gene>
    <name evidence="5" type="ORF">AJAP_40495</name>
</gene>
<name>A0A075VD97_9PSEU</name>
<dbReference type="STRING" id="208439.AJAP_40495"/>
<evidence type="ECO:0000313" key="5">
    <source>
        <dbReference type="EMBL" id="AIG80875.1"/>
    </source>
</evidence>
<evidence type="ECO:0000256" key="2">
    <source>
        <dbReference type="ARBA" id="ARBA00022801"/>
    </source>
</evidence>
<dbReference type="Gene3D" id="2.40.100.10">
    <property type="entry name" value="Cyclophilin-like"/>
    <property type="match status" value="1"/>
</dbReference>
<dbReference type="EMBL" id="CP008953">
    <property type="protein sequence ID" value="AIG80875.1"/>
    <property type="molecule type" value="Genomic_DNA"/>
</dbReference>
<dbReference type="GO" id="GO:0016787">
    <property type="term" value="F:hydrolase activity"/>
    <property type="evidence" value="ECO:0007669"/>
    <property type="project" value="UniProtKB-KW"/>
</dbReference>
<dbReference type="HOGENOM" id="CLU_028967_0_3_11"/>
<protein>
    <recommendedName>
        <fullName evidence="4">Carboxyltransferase domain-containing protein</fullName>
    </recommendedName>
</protein>
<dbReference type="KEGG" id="aja:AJAP_40495"/>
<proteinExistence type="predicted"/>